<dbReference type="AlphaFoldDB" id="A0A840CT27"/>
<dbReference type="Pfam" id="PF13414">
    <property type="entry name" value="TPR_11"/>
    <property type="match status" value="1"/>
</dbReference>
<accession>A0A840CT27</accession>
<name>A0A840CT27_9BACT</name>
<keyword evidence="4" id="KW-1185">Reference proteome</keyword>
<dbReference type="Gene3D" id="1.25.40.10">
    <property type="entry name" value="Tetratricopeptide repeat domain"/>
    <property type="match status" value="2"/>
</dbReference>
<dbReference type="GO" id="GO:0051301">
    <property type="term" value="P:cell division"/>
    <property type="evidence" value="ECO:0007669"/>
    <property type="project" value="TreeGrafter"/>
</dbReference>
<sequence length="384" mass="43566">MKKVLFTLMIIAFTGVAYANISFPYDLQVVKPDEDIKSMYENEQYQEIIDQYAGKPRSLSVTELIYVAQSYLQFEDLESATIFIQMATQKDPKSALAYYVDGIVTNMIGNHQQAINKFRTAIKLSPDNSDYYIALGDVYYVQEKYNEALAEYEKALKVSNPSEKSYYMLGVAYMGIDDHKRALDAFYEAKKKVVKDKELYVTILYNIGKTEYDNKQYKAASEIYNELIEYFPDDYYSIEKLIQCYNAIGDYDNAGKNKAILYKAYSNGYLDDSSLADMFGIEHFPVGNMSVAGYERYESITDEVVVKNIFYVLDNTGSIESAIYLEYTPAPDGKISGNVIMTKGSERYSCGVKFSDQISYGVLKQSIIDIVSGKIPTTLITSAE</sequence>
<feature type="signal peptide" evidence="2">
    <location>
        <begin position="1"/>
        <end position="19"/>
    </location>
</feature>
<evidence type="ECO:0000313" key="4">
    <source>
        <dbReference type="Proteomes" id="UP000555103"/>
    </source>
</evidence>
<feature type="repeat" description="TPR" evidence="1">
    <location>
        <begin position="201"/>
        <end position="234"/>
    </location>
</feature>
<dbReference type="InterPro" id="IPR011990">
    <property type="entry name" value="TPR-like_helical_dom_sf"/>
</dbReference>
<keyword evidence="1" id="KW-0802">TPR repeat</keyword>
<keyword evidence="2" id="KW-0732">Signal</keyword>
<protein>
    <submittedName>
        <fullName evidence="3">Tetratricopeptide (TPR) repeat protein</fullName>
    </submittedName>
</protein>
<comment type="caution">
    <text evidence="3">The sequence shown here is derived from an EMBL/GenBank/DDBJ whole genome shotgun (WGS) entry which is preliminary data.</text>
</comment>
<dbReference type="Proteomes" id="UP000555103">
    <property type="component" value="Unassembled WGS sequence"/>
</dbReference>
<gene>
    <name evidence="3" type="ORF">GGR21_001587</name>
</gene>
<evidence type="ECO:0000256" key="2">
    <source>
        <dbReference type="SAM" id="SignalP"/>
    </source>
</evidence>
<reference evidence="3 4" key="1">
    <citation type="submission" date="2020-08" db="EMBL/GenBank/DDBJ databases">
        <title>Genomic Encyclopedia of Type Strains, Phase IV (KMG-IV): sequencing the most valuable type-strain genomes for metagenomic binning, comparative biology and taxonomic classification.</title>
        <authorList>
            <person name="Goeker M."/>
        </authorList>
    </citation>
    <scope>NUCLEOTIDE SEQUENCE [LARGE SCALE GENOMIC DNA]</scope>
    <source>
        <strain evidence="3 4">DSM 104969</strain>
    </source>
</reference>
<dbReference type="PROSITE" id="PS50293">
    <property type="entry name" value="TPR_REGION"/>
    <property type="match status" value="1"/>
</dbReference>
<dbReference type="Pfam" id="PF13181">
    <property type="entry name" value="TPR_8"/>
    <property type="match status" value="1"/>
</dbReference>
<feature type="repeat" description="TPR" evidence="1">
    <location>
        <begin position="95"/>
        <end position="128"/>
    </location>
</feature>
<dbReference type="PANTHER" id="PTHR12558:SF44">
    <property type="entry name" value="TETRATRICOPEPTIDE REPEAT-CONTAINING PROTEIN"/>
    <property type="match status" value="1"/>
</dbReference>
<dbReference type="SUPFAM" id="SSF48452">
    <property type="entry name" value="TPR-like"/>
    <property type="match status" value="1"/>
</dbReference>
<organism evidence="3 4">
    <name type="scientific">Dysgonomonas hofstadii</name>
    <dbReference type="NCBI Taxonomy" id="637886"/>
    <lineage>
        <taxon>Bacteria</taxon>
        <taxon>Pseudomonadati</taxon>
        <taxon>Bacteroidota</taxon>
        <taxon>Bacteroidia</taxon>
        <taxon>Bacteroidales</taxon>
        <taxon>Dysgonomonadaceae</taxon>
        <taxon>Dysgonomonas</taxon>
    </lineage>
</organism>
<proteinExistence type="predicted"/>
<dbReference type="RefSeq" id="WP_183306625.1">
    <property type="nucleotide sequence ID" value="NZ_JACIEP010000005.1"/>
</dbReference>
<feature type="repeat" description="TPR" evidence="1">
    <location>
        <begin position="129"/>
        <end position="162"/>
    </location>
</feature>
<feature type="chain" id="PRO_5033067826" evidence="2">
    <location>
        <begin position="20"/>
        <end position="384"/>
    </location>
</feature>
<dbReference type="PROSITE" id="PS50005">
    <property type="entry name" value="TPR"/>
    <property type="match status" value="3"/>
</dbReference>
<evidence type="ECO:0000256" key="1">
    <source>
        <dbReference type="PROSITE-ProRule" id="PRU00339"/>
    </source>
</evidence>
<dbReference type="SMART" id="SM00028">
    <property type="entry name" value="TPR"/>
    <property type="match status" value="5"/>
</dbReference>
<dbReference type="PANTHER" id="PTHR12558">
    <property type="entry name" value="CELL DIVISION CYCLE 16,23,27"/>
    <property type="match status" value="1"/>
</dbReference>
<dbReference type="EMBL" id="JACIEP010000005">
    <property type="protein sequence ID" value="MBB4035692.1"/>
    <property type="molecule type" value="Genomic_DNA"/>
</dbReference>
<evidence type="ECO:0000313" key="3">
    <source>
        <dbReference type="EMBL" id="MBB4035692.1"/>
    </source>
</evidence>
<dbReference type="InterPro" id="IPR019734">
    <property type="entry name" value="TPR_rpt"/>
</dbReference>